<dbReference type="EMBL" id="CP130318">
    <property type="protein sequence ID" value="WNQ12215.1"/>
    <property type="molecule type" value="Genomic_DNA"/>
</dbReference>
<dbReference type="PANTHER" id="PTHR38733">
    <property type="entry name" value="PROTEIN MCRC"/>
    <property type="match status" value="1"/>
</dbReference>
<evidence type="ECO:0008006" key="3">
    <source>
        <dbReference type="Google" id="ProtNLM"/>
    </source>
</evidence>
<accession>A0AA96LHM4</accession>
<dbReference type="KEGG" id="paun:MJA45_03955"/>
<dbReference type="InterPro" id="IPR019292">
    <property type="entry name" value="McrC"/>
</dbReference>
<evidence type="ECO:0000313" key="1">
    <source>
        <dbReference type="EMBL" id="WNQ12215.1"/>
    </source>
</evidence>
<organism evidence="1 2">
    <name type="scientific">Paenibacillus aurantius</name>
    <dbReference type="NCBI Taxonomy" id="2918900"/>
    <lineage>
        <taxon>Bacteria</taxon>
        <taxon>Bacillati</taxon>
        <taxon>Bacillota</taxon>
        <taxon>Bacilli</taxon>
        <taxon>Bacillales</taxon>
        <taxon>Paenibacillaceae</taxon>
        <taxon>Paenibacillus</taxon>
    </lineage>
</organism>
<dbReference type="Pfam" id="PF10117">
    <property type="entry name" value="McrBC"/>
    <property type="match status" value="1"/>
</dbReference>
<dbReference type="PANTHER" id="PTHR38733:SF1">
    <property type="entry name" value="TYPE IV METHYL-DIRECTED RESTRICTION ENZYME ECOKMCRBC"/>
    <property type="match status" value="1"/>
</dbReference>
<keyword evidence="2" id="KW-1185">Reference proteome</keyword>
<reference evidence="1 2" key="1">
    <citation type="submission" date="2022-02" db="EMBL/GenBank/DDBJ databases">
        <title>Paenibacillus sp. MBLB1776 Whole Genome Shotgun Sequencing.</title>
        <authorList>
            <person name="Hwang C.Y."/>
            <person name="Cho E.-S."/>
            <person name="Seo M.-J."/>
        </authorList>
    </citation>
    <scope>NUCLEOTIDE SEQUENCE [LARGE SCALE GENOMIC DNA]</scope>
    <source>
        <strain evidence="1 2">MBLB1776</strain>
    </source>
</reference>
<evidence type="ECO:0000313" key="2">
    <source>
        <dbReference type="Proteomes" id="UP001305702"/>
    </source>
</evidence>
<dbReference type="RefSeq" id="WP_315605992.1">
    <property type="nucleotide sequence ID" value="NZ_CP130318.1"/>
</dbReference>
<gene>
    <name evidence="1" type="ORF">MJA45_03955</name>
</gene>
<protein>
    <recommendedName>
        <fullName evidence="3">Restriction endonuclease</fullName>
    </recommendedName>
</protein>
<name>A0AA96LHM4_9BACL</name>
<dbReference type="AlphaFoldDB" id="A0AA96LHM4"/>
<dbReference type="REBASE" id="764621">
    <property type="entry name" value="Psp1776McrBCP"/>
</dbReference>
<proteinExistence type="predicted"/>
<dbReference type="Proteomes" id="UP001305702">
    <property type="component" value="Chromosome"/>
</dbReference>
<sequence>MKHLVAIECSGSLPISTHSQEGVTPEEADELAAYVRQQGLDEEGIVFTRHEVRFMNYVGFIQLSSCSVEVLPKVTGNDPAHSRRVLLRMLQRSGFLDFHESQVSQLKLERMNLMEIIGYLFTYQLTREMRKGIYRTYQSEQGELHLVRGKIDMNRQLRREAMMQGGVSCLYDEFQINHPLNQVFMAALLLVISRCKYTETRKAAASCLALLDGVTSVTTNQALMGRVHFDRTNRRFQPCFTLAKLLISQSAPVPTPGSSRSSSILFKMNDLFEAYVSYLARKVCNRVTVKDRTHKLLVQAGSNRGVFQLEPDLLLENLSGQTVIVDTKWKLLHSSRARHGVQRQDFYQMYAYLTRYKDVGSVILLYPHHEGVHASGECLESWHLEGNPNKWLKVYTIDYENEYKAGRDLQQLINA</sequence>